<dbReference type="Proteomes" id="UP000217895">
    <property type="component" value="Chromosome"/>
</dbReference>
<name>A0A1Z4JP00_LEPBY</name>
<dbReference type="AlphaFoldDB" id="A0A1Z4JP00"/>
<evidence type="ECO:0000313" key="2">
    <source>
        <dbReference type="Proteomes" id="UP000217895"/>
    </source>
</evidence>
<accession>A0A1Z4JP00</accession>
<evidence type="ECO:0000313" key="1">
    <source>
        <dbReference type="EMBL" id="BAY58495.1"/>
    </source>
</evidence>
<gene>
    <name evidence="1" type="ORF">NIES2135_53680</name>
</gene>
<reference evidence="1 2" key="1">
    <citation type="submission" date="2017-06" db="EMBL/GenBank/DDBJ databases">
        <title>Genome sequencing of cyanobaciteial culture collection at National Institute for Environmental Studies (NIES).</title>
        <authorList>
            <person name="Hirose Y."/>
            <person name="Shimura Y."/>
            <person name="Fujisawa T."/>
            <person name="Nakamura Y."/>
            <person name="Kawachi M."/>
        </authorList>
    </citation>
    <scope>NUCLEOTIDE SEQUENCE [LARGE SCALE GENOMIC DNA]</scope>
    <source>
        <strain evidence="1 2">NIES-2135</strain>
    </source>
</reference>
<proteinExistence type="predicted"/>
<protein>
    <submittedName>
        <fullName evidence="1">Uncharacterized protein</fullName>
    </submittedName>
</protein>
<sequence length="167" mass="18805">MGYIAISLGTRTVTFRGIIGGFKPPRVRSAMPEIERSASGNTIVRGAVTELPHLWEFQSVLSKPDWLILEAIAFDYDERRRNFQDFKMLLTDTFFEHIERAPRTRATAPAPLNQVTTIGDSISYYAQFYALFAKMPEAVQTGRLSNSEECVVVSVILEEDVEKVSPT</sequence>
<keyword evidence="2" id="KW-1185">Reference proteome</keyword>
<dbReference type="EMBL" id="AP018203">
    <property type="protein sequence ID" value="BAY58495.1"/>
    <property type="molecule type" value="Genomic_DNA"/>
</dbReference>
<organism evidence="1 2">
    <name type="scientific">Leptolyngbya boryana NIES-2135</name>
    <dbReference type="NCBI Taxonomy" id="1973484"/>
    <lineage>
        <taxon>Bacteria</taxon>
        <taxon>Bacillati</taxon>
        <taxon>Cyanobacteriota</taxon>
        <taxon>Cyanophyceae</taxon>
        <taxon>Leptolyngbyales</taxon>
        <taxon>Leptolyngbyaceae</taxon>
        <taxon>Leptolyngbya group</taxon>
        <taxon>Leptolyngbya</taxon>
    </lineage>
</organism>